<dbReference type="Proteomes" id="UP000193978">
    <property type="component" value="Plasmid p1"/>
</dbReference>
<protein>
    <recommendedName>
        <fullName evidence="5">Acyltransferase 3 domain-containing protein</fullName>
    </recommendedName>
</protein>
<feature type="region of interest" description="Disordered" evidence="1">
    <location>
        <begin position="171"/>
        <end position="191"/>
    </location>
</feature>
<evidence type="ECO:0000256" key="2">
    <source>
        <dbReference type="SAM" id="Phobius"/>
    </source>
</evidence>
<evidence type="ECO:0008006" key="5">
    <source>
        <dbReference type="Google" id="ProtNLM"/>
    </source>
</evidence>
<keyword evidence="2" id="KW-0472">Membrane</keyword>
<proteinExistence type="predicted"/>
<organism evidence="3 4">
    <name type="scientific">Methylocystis bryophila</name>
    <dbReference type="NCBI Taxonomy" id="655015"/>
    <lineage>
        <taxon>Bacteria</taxon>
        <taxon>Pseudomonadati</taxon>
        <taxon>Pseudomonadota</taxon>
        <taxon>Alphaproteobacteria</taxon>
        <taxon>Hyphomicrobiales</taxon>
        <taxon>Methylocystaceae</taxon>
        <taxon>Methylocystis</taxon>
    </lineage>
</organism>
<keyword evidence="3" id="KW-0614">Plasmid</keyword>
<dbReference type="EMBL" id="CP019949">
    <property type="protein sequence ID" value="ARN83971.1"/>
    <property type="molecule type" value="Genomic_DNA"/>
</dbReference>
<feature type="transmembrane region" description="Helical" evidence="2">
    <location>
        <begin position="12"/>
        <end position="29"/>
    </location>
</feature>
<dbReference type="KEGG" id="mbry:B1812_22125"/>
<dbReference type="AlphaFoldDB" id="A0A1W6N2H5"/>
<evidence type="ECO:0000313" key="4">
    <source>
        <dbReference type="Proteomes" id="UP000193978"/>
    </source>
</evidence>
<reference evidence="3 4" key="1">
    <citation type="submission" date="2017-02" db="EMBL/GenBank/DDBJ databases">
        <authorList>
            <person name="Peterson S.W."/>
        </authorList>
    </citation>
    <scope>NUCLEOTIDE SEQUENCE [LARGE SCALE GENOMIC DNA]</scope>
    <source>
        <strain evidence="3 4">S285</strain>
        <plasmid evidence="4">Plasmid p1</plasmid>
    </source>
</reference>
<sequence length="191" mass="20293">MPTASPCPPSASASTCFLMISGFVIYWKVRAMSVKAAGNTLLGARAFWARPFVRIAAPAAGTLAVVGAVRLAQECPRASWADLDAALAFFANFYWAGCTASPAPCPHLLVASHFRSLSLEGQFYAFAPALIALPRRLALPVCLTVVAMGAGLERPVGSYVWSTRPDALFSSESASQRRESKRSRAASFGHP</sequence>
<keyword evidence="4" id="KW-1185">Reference proteome</keyword>
<keyword evidence="2" id="KW-0812">Transmembrane</keyword>
<name>A0A1W6N2H5_9HYPH</name>
<evidence type="ECO:0000313" key="3">
    <source>
        <dbReference type="EMBL" id="ARN83971.1"/>
    </source>
</evidence>
<gene>
    <name evidence="3" type="ORF">B1812_22125</name>
</gene>
<evidence type="ECO:0000256" key="1">
    <source>
        <dbReference type="SAM" id="MobiDB-lite"/>
    </source>
</evidence>
<keyword evidence="2" id="KW-1133">Transmembrane helix</keyword>
<accession>A0A1W6N2H5</accession>
<geneLocation type="plasmid" evidence="3 4">
    <name>p1</name>
</geneLocation>